<accession>A0A9P8ABR9</accession>
<dbReference type="EMBL" id="CM032182">
    <property type="protein sequence ID" value="KAG7096462.1"/>
    <property type="molecule type" value="Genomic_DNA"/>
</dbReference>
<evidence type="ECO:0000313" key="4">
    <source>
        <dbReference type="Proteomes" id="UP001049176"/>
    </source>
</evidence>
<dbReference type="Proteomes" id="UP001049176">
    <property type="component" value="Chromosome 2"/>
</dbReference>
<dbReference type="PANTHER" id="PTHR38248">
    <property type="entry name" value="FUNK1 6"/>
    <property type="match status" value="1"/>
</dbReference>
<dbReference type="GO" id="GO:0004672">
    <property type="term" value="F:protein kinase activity"/>
    <property type="evidence" value="ECO:0007669"/>
    <property type="project" value="InterPro"/>
</dbReference>
<dbReference type="PROSITE" id="PS00109">
    <property type="entry name" value="PROTEIN_KINASE_TYR"/>
    <property type="match status" value="1"/>
</dbReference>
<dbReference type="Pfam" id="PF17667">
    <property type="entry name" value="Pkinase_fungal"/>
    <property type="match status" value="1"/>
</dbReference>
<dbReference type="PANTHER" id="PTHR38248:SF2">
    <property type="entry name" value="FUNK1 11"/>
    <property type="match status" value="1"/>
</dbReference>
<evidence type="ECO:0000256" key="1">
    <source>
        <dbReference type="SAM" id="MobiDB-lite"/>
    </source>
</evidence>
<evidence type="ECO:0000259" key="2">
    <source>
        <dbReference type="Pfam" id="PF17667"/>
    </source>
</evidence>
<keyword evidence="4" id="KW-1185">Reference proteome</keyword>
<evidence type="ECO:0000313" key="3">
    <source>
        <dbReference type="EMBL" id="KAG7096462.1"/>
    </source>
</evidence>
<feature type="compositionally biased region" description="Acidic residues" evidence="1">
    <location>
        <begin position="242"/>
        <end position="251"/>
    </location>
</feature>
<comment type="caution">
    <text evidence="3">The sequence shown here is derived from an EMBL/GenBank/DDBJ whole genome shotgun (WGS) entry which is preliminary data.</text>
</comment>
<reference evidence="3" key="1">
    <citation type="journal article" date="2021" name="Genome Biol. Evol.">
        <title>The assembled and annotated genome of the fairy-ring fungus Marasmius oreades.</title>
        <authorList>
            <person name="Hiltunen M."/>
            <person name="Ament-Velasquez S.L."/>
            <person name="Johannesson H."/>
        </authorList>
    </citation>
    <scope>NUCLEOTIDE SEQUENCE</scope>
    <source>
        <strain evidence="3">03SP1</strain>
    </source>
</reference>
<feature type="region of interest" description="Disordered" evidence="1">
    <location>
        <begin position="1"/>
        <end position="43"/>
    </location>
</feature>
<dbReference type="GeneID" id="66072971"/>
<proteinExistence type="predicted"/>
<dbReference type="Gene3D" id="1.10.510.10">
    <property type="entry name" value="Transferase(Phosphotransferase) domain 1"/>
    <property type="match status" value="1"/>
</dbReference>
<dbReference type="AlphaFoldDB" id="A0A9P8ABR9"/>
<dbReference type="RefSeq" id="XP_043012932.1">
    <property type="nucleotide sequence ID" value="XM_043148337.1"/>
</dbReference>
<sequence>MVKLSVTPDSPASHEEPVPISCPAAPLRSPSVPTTIPHKRSNKYHTTPTVLSLEKRKEVAFFTSGRYLGGLQADEFLNTFLPYRNPNARRLKPRQKRRDLMQSVASQQSEAEMYKPFVQALENWPPRDPDRKTKLLYKDCHLAGDGNCGGLSVDIHIGTSSTRRLWEDKRYIPFSEQESHVKMNFCDSSDPFCDRQARQKNVLMQGEAEQEIVEGTDDDQGLVDDLCDVDIPSPLPDCGPEPAEDESEDGTEAGQKGFIWSPHHLFENMTSKGILCRGEIASYAAALLTVQYRVFFFQMVIFGQYARFIRWDRSCAIVSERFSYIEEPELIFEFYFRLAQLDPISRGYDPSIAMVSKDEAARARAEFKKFSPDGWHGRSQLPQRLHRTIHEQPFRSVEMPDGHRFIICVPVFSLEHYTPFGRCTRRSLAFDPDAGSVHFYKDYQSQNYSITLKEAEVYERINTKRLIGEVPRGLCTMISGGDVPNTKTVGYEYWEEGWVYGTVREPIQLIAHRIILKEVGASIRTFTNIKTLLTCAADAMEAHTWLVHELHLLHRDISPGNILMERYADENYVRKGYLIDFDHALDLARVNPSQFPGRSGTFLFFAAALLSRTQVVQSEKDDRESLFHSIIYLGLLHAQHSLSNDPIALEETLNYMFENANFHSRSGGFITQAYSEIRWANPGLQKFVEELEIVFKSRYSGGQADVVNLETRSWMDKKIRDILQTMPPPPEREFIINDHYPPATTPAMKRALYTYQNQDTENRLGFDGHLDKRQKTDN</sequence>
<feature type="region of interest" description="Disordered" evidence="1">
    <location>
        <begin position="235"/>
        <end position="254"/>
    </location>
</feature>
<dbReference type="InterPro" id="IPR040976">
    <property type="entry name" value="Pkinase_fungal"/>
</dbReference>
<feature type="domain" description="Fungal-type protein kinase" evidence="2">
    <location>
        <begin position="508"/>
        <end position="632"/>
    </location>
</feature>
<dbReference type="SUPFAM" id="SSF56112">
    <property type="entry name" value="Protein kinase-like (PK-like)"/>
    <property type="match status" value="1"/>
</dbReference>
<dbReference type="InterPro" id="IPR008266">
    <property type="entry name" value="Tyr_kinase_AS"/>
</dbReference>
<name>A0A9P8ABR9_9AGAR</name>
<organism evidence="3 4">
    <name type="scientific">Marasmius oreades</name>
    <name type="common">fairy-ring Marasmius</name>
    <dbReference type="NCBI Taxonomy" id="181124"/>
    <lineage>
        <taxon>Eukaryota</taxon>
        <taxon>Fungi</taxon>
        <taxon>Dikarya</taxon>
        <taxon>Basidiomycota</taxon>
        <taxon>Agaricomycotina</taxon>
        <taxon>Agaricomycetes</taxon>
        <taxon>Agaricomycetidae</taxon>
        <taxon>Agaricales</taxon>
        <taxon>Marasmiineae</taxon>
        <taxon>Marasmiaceae</taxon>
        <taxon>Marasmius</taxon>
    </lineage>
</organism>
<protein>
    <recommendedName>
        <fullName evidence="2">Fungal-type protein kinase domain-containing protein</fullName>
    </recommendedName>
</protein>
<gene>
    <name evidence="3" type="ORF">E1B28_003895</name>
</gene>
<dbReference type="KEGG" id="more:E1B28_003895"/>
<dbReference type="InterPro" id="IPR011009">
    <property type="entry name" value="Kinase-like_dom_sf"/>
</dbReference>
<dbReference type="OrthoDB" id="3271139at2759"/>